<name>A0AAP0I0F4_9MAGN</name>
<keyword evidence="3" id="KW-1185">Reference proteome</keyword>
<comment type="caution">
    <text evidence="2">The sequence shown here is derived from an EMBL/GenBank/DDBJ whole genome shotgun (WGS) entry which is preliminary data.</text>
</comment>
<dbReference type="AlphaFoldDB" id="A0AAP0I0F4"/>
<dbReference type="EMBL" id="JBBNAE010000008">
    <property type="protein sequence ID" value="KAK9102869.1"/>
    <property type="molecule type" value="Genomic_DNA"/>
</dbReference>
<evidence type="ECO:0000313" key="2">
    <source>
        <dbReference type="EMBL" id="KAK9102869.1"/>
    </source>
</evidence>
<dbReference type="Proteomes" id="UP001417504">
    <property type="component" value="Unassembled WGS sequence"/>
</dbReference>
<organism evidence="2 3">
    <name type="scientific">Stephania japonica</name>
    <dbReference type="NCBI Taxonomy" id="461633"/>
    <lineage>
        <taxon>Eukaryota</taxon>
        <taxon>Viridiplantae</taxon>
        <taxon>Streptophyta</taxon>
        <taxon>Embryophyta</taxon>
        <taxon>Tracheophyta</taxon>
        <taxon>Spermatophyta</taxon>
        <taxon>Magnoliopsida</taxon>
        <taxon>Ranunculales</taxon>
        <taxon>Menispermaceae</taxon>
        <taxon>Menispermoideae</taxon>
        <taxon>Cissampelideae</taxon>
        <taxon>Stephania</taxon>
    </lineage>
</organism>
<gene>
    <name evidence="2" type="ORF">Sjap_020123</name>
</gene>
<protein>
    <submittedName>
        <fullName evidence="2">Uncharacterized protein</fullName>
    </submittedName>
</protein>
<accession>A0AAP0I0F4</accession>
<evidence type="ECO:0000313" key="3">
    <source>
        <dbReference type="Proteomes" id="UP001417504"/>
    </source>
</evidence>
<sequence length="100" mass="9950">MGEKWRRVDDEEDDDEVHLSKGGGLTATTVAATVGGGAPQGSPILAGGGVGAPLGGSSSPTPTEPWIGEGMGGSPPFLCLDGRRIMERVALWPAAGGPPA</sequence>
<feature type="region of interest" description="Disordered" evidence="1">
    <location>
        <begin position="1"/>
        <end position="72"/>
    </location>
</feature>
<reference evidence="2 3" key="1">
    <citation type="submission" date="2024-01" db="EMBL/GenBank/DDBJ databases">
        <title>Genome assemblies of Stephania.</title>
        <authorList>
            <person name="Yang L."/>
        </authorList>
    </citation>
    <scope>NUCLEOTIDE SEQUENCE [LARGE SCALE GENOMIC DNA]</scope>
    <source>
        <strain evidence="2">QJT</strain>
        <tissue evidence="2">Leaf</tissue>
    </source>
</reference>
<proteinExistence type="predicted"/>
<evidence type="ECO:0000256" key="1">
    <source>
        <dbReference type="SAM" id="MobiDB-lite"/>
    </source>
</evidence>